<evidence type="ECO:0000313" key="2">
    <source>
        <dbReference type="Proteomes" id="UP000789920"/>
    </source>
</evidence>
<feature type="non-terminal residue" evidence="1">
    <location>
        <position position="1"/>
    </location>
</feature>
<dbReference type="EMBL" id="CAJVQC010095837">
    <property type="protein sequence ID" value="CAG8828643.1"/>
    <property type="molecule type" value="Genomic_DNA"/>
</dbReference>
<gene>
    <name evidence="1" type="ORF">RPERSI_LOCUS27290</name>
</gene>
<organism evidence="1 2">
    <name type="scientific">Racocetra persica</name>
    <dbReference type="NCBI Taxonomy" id="160502"/>
    <lineage>
        <taxon>Eukaryota</taxon>
        <taxon>Fungi</taxon>
        <taxon>Fungi incertae sedis</taxon>
        <taxon>Mucoromycota</taxon>
        <taxon>Glomeromycotina</taxon>
        <taxon>Glomeromycetes</taxon>
        <taxon>Diversisporales</taxon>
        <taxon>Gigasporaceae</taxon>
        <taxon>Racocetra</taxon>
    </lineage>
</organism>
<accession>A0ACA9S8Z9</accession>
<proteinExistence type="predicted"/>
<evidence type="ECO:0000313" key="1">
    <source>
        <dbReference type="EMBL" id="CAG8828643.1"/>
    </source>
</evidence>
<keyword evidence="2" id="KW-1185">Reference proteome</keyword>
<sequence>VVQSQHRLHNVIHVIGENKTLKFVMYLLGLEVSEAYSEISREKLFVKKPLDHHVTSKCASLLTDFCRSSPDSGSDDARCDNTVLSQGLNLYVTA</sequence>
<protein>
    <submittedName>
        <fullName evidence="1">11540_t:CDS:1</fullName>
    </submittedName>
</protein>
<reference evidence="1" key="1">
    <citation type="submission" date="2021-06" db="EMBL/GenBank/DDBJ databases">
        <authorList>
            <person name="Kallberg Y."/>
            <person name="Tangrot J."/>
            <person name="Rosling A."/>
        </authorList>
    </citation>
    <scope>NUCLEOTIDE SEQUENCE</scope>
    <source>
        <strain evidence="1">MA461A</strain>
    </source>
</reference>
<comment type="caution">
    <text evidence="1">The sequence shown here is derived from an EMBL/GenBank/DDBJ whole genome shotgun (WGS) entry which is preliminary data.</text>
</comment>
<dbReference type="Proteomes" id="UP000789920">
    <property type="component" value="Unassembled WGS sequence"/>
</dbReference>
<name>A0ACA9S8Z9_9GLOM</name>